<gene>
    <name evidence="2" type="ORF">CRG98_043322</name>
</gene>
<reference evidence="2 3" key="1">
    <citation type="submission" date="2017-11" db="EMBL/GenBank/DDBJ databases">
        <title>De-novo sequencing of pomegranate (Punica granatum L.) genome.</title>
        <authorList>
            <person name="Akparov Z."/>
            <person name="Amiraslanov A."/>
            <person name="Hajiyeva S."/>
            <person name="Abbasov M."/>
            <person name="Kaur K."/>
            <person name="Hamwieh A."/>
            <person name="Solovyev V."/>
            <person name="Salamov A."/>
            <person name="Braich B."/>
            <person name="Kosarev P."/>
            <person name="Mahmoud A."/>
            <person name="Hajiyev E."/>
            <person name="Babayeva S."/>
            <person name="Izzatullayeva V."/>
            <person name="Mammadov A."/>
            <person name="Mammadov A."/>
            <person name="Sharifova S."/>
            <person name="Ojaghi J."/>
            <person name="Eynullazada K."/>
            <person name="Bayramov B."/>
            <person name="Abdulazimova A."/>
            <person name="Shahmuradov I."/>
        </authorList>
    </citation>
    <scope>NUCLEOTIDE SEQUENCE [LARGE SCALE GENOMIC DNA]</scope>
    <source>
        <strain evidence="3">cv. AG2017</strain>
        <tissue evidence="2">Leaf</tissue>
    </source>
</reference>
<comment type="caution">
    <text evidence="2">The sequence shown here is derived from an EMBL/GenBank/DDBJ whole genome shotgun (WGS) entry which is preliminary data.</text>
</comment>
<evidence type="ECO:0000256" key="1">
    <source>
        <dbReference type="SAM" id="MobiDB-lite"/>
    </source>
</evidence>
<dbReference type="AlphaFoldDB" id="A0A2I0HYE9"/>
<dbReference type="EMBL" id="PGOL01004924">
    <property type="protein sequence ID" value="PKI36296.1"/>
    <property type="molecule type" value="Genomic_DNA"/>
</dbReference>
<proteinExistence type="predicted"/>
<dbReference type="Proteomes" id="UP000233551">
    <property type="component" value="Unassembled WGS sequence"/>
</dbReference>
<protein>
    <submittedName>
        <fullName evidence="2">Uncharacterized protein</fullName>
    </submittedName>
</protein>
<keyword evidence="3" id="KW-1185">Reference proteome</keyword>
<evidence type="ECO:0000313" key="2">
    <source>
        <dbReference type="EMBL" id="PKI36296.1"/>
    </source>
</evidence>
<name>A0A2I0HYE9_PUNGR</name>
<sequence>MGHTKNTCWALIGYPSWHSKSKVSAERRPGPVQGKQGCGLRGKAQTQRGLDRVNAAQVVETTNSRGERLEALPDEQFQRLLSKLSQDTIDPNRLVGNEFNFVTLQNEWILDTGASRHMTGCLEHFSRSSPIKGSAPVYIPNGAMTAPRGGRLEWVNFEEGSII</sequence>
<organism evidence="2 3">
    <name type="scientific">Punica granatum</name>
    <name type="common">Pomegranate</name>
    <dbReference type="NCBI Taxonomy" id="22663"/>
    <lineage>
        <taxon>Eukaryota</taxon>
        <taxon>Viridiplantae</taxon>
        <taxon>Streptophyta</taxon>
        <taxon>Embryophyta</taxon>
        <taxon>Tracheophyta</taxon>
        <taxon>Spermatophyta</taxon>
        <taxon>Magnoliopsida</taxon>
        <taxon>eudicotyledons</taxon>
        <taxon>Gunneridae</taxon>
        <taxon>Pentapetalae</taxon>
        <taxon>rosids</taxon>
        <taxon>malvids</taxon>
        <taxon>Myrtales</taxon>
        <taxon>Lythraceae</taxon>
        <taxon>Punica</taxon>
    </lineage>
</organism>
<feature type="region of interest" description="Disordered" evidence="1">
    <location>
        <begin position="20"/>
        <end position="46"/>
    </location>
</feature>
<accession>A0A2I0HYE9</accession>
<evidence type="ECO:0000313" key="3">
    <source>
        <dbReference type="Proteomes" id="UP000233551"/>
    </source>
</evidence>